<sequence length="390" mass="42712">MCAFASAAATASRPLTSPWSRSRWTTPSGICGPESSSSSISHLSQSPCAHRVPNSPFSAPPAPSQCSRPLPRPRCVRASPTSSSLTGPSPAPPSKLLASCRPPPPLPPKPCHLSEASRVMEGAPRSRSTSLQQFPGNIPLFSRRTSLSGLDHLRRGNIENRVIINRRQSVNLPCLNDTHVQSYQDESYVPMTSPSASTAECDGYIPMSPRTLTFLSSNCSVESSPSLSSLTCQPAEFVPPPVHRHLKPRPRKVRPPPLDLTGLSTITECPTHLPISRTKTQPCFSGNHSSFDYRLENGETPRDEPGNRSAMESRHSFCLPFDGASQYGMSSPSRLDYLSLDFNSATPSPVQKKPFLSDEYRVDYVQVDEKKTQALQNTKMEWTDNRLSKT</sequence>
<reference evidence="2" key="1">
    <citation type="journal article" name="BMC Genomics">
        <title>Long-read sequencing and de novo genome assembly of marine medaka (Oryzias melastigma).</title>
        <authorList>
            <person name="Liang P."/>
            <person name="Saqib H.S.A."/>
            <person name="Ni X."/>
            <person name="Shen Y."/>
        </authorList>
    </citation>
    <scope>NUCLEOTIDE SEQUENCE</scope>
    <source>
        <strain evidence="2">Bigg-433</strain>
    </source>
</reference>
<feature type="compositionally biased region" description="Low complexity" evidence="1">
    <location>
        <begin position="35"/>
        <end position="46"/>
    </location>
</feature>
<feature type="compositionally biased region" description="Basic residues" evidence="1">
    <location>
        <begin position="242"/>
        <end position="254"/>
    </location>
</feature>
<dbReference type="PANTHER" id="PTHR45960">
    <property type="entry name" value="GRB2-ASSOCIATED-BINDING PROTEIN"/>
    <property type="match status" value="1"/>
</dbReference>
<proteinExistence type="predicted"/>
<dbReference type="AlphaFoldDB" id="A0A834BQG4"/>
<evidence type="ECO:0000313" key="2">
    <source>
        <dbReference type="EMBL" id="KAF6715354.1"/>
    </source>
</evidence>
<dbReference type="EMBL" id="WKFB01001100">
    <property type="protein sequence ID" value="KAF6715354.1"/>
    <property type="molecule type" value="Genomic_DNA"/>
</dbReference>
<evidence type="ECO:0000256" key="1">
    <source>
        <dbReference type="SAM" id="MobiDB-lite"/>
    </source>
</evidence>
<feature type="region of interest" description="Disordered" evidence="1">
    <location>
        <begin position="1"/>
        <end position="113"/>
    </location>
</feature>
<feature type="compositionally biased region" description="Low complexity" evidence="1">
    <location>
        <begin position="1"/>
        <end position="12"/>
    </location>
</feature>
<name>A0A834BQG4_ORYME</name>
<feature type="compositionally biased region" description="Polar residues" evidence="1">
    <location>
        <begin position="126"/>
        <end position="135"/>
    </location>
</feature>
<dbReference type="GO" id="GO:0005737">
    <property type="term" value="C:cytoplasm"/>
    <property type="evidence" value="ECO:0007669"/>
    <property type="project" value="TreeGrafter"/>
</dbReference>
<feature type="compositionally biased region" description="Low complexity" evidence="1">
    <location>
        <begin position="78"/>
        <end position="99"/>
    </location>
</feature>
<feature type="compositionally biased region" description="Pro residues" evidence="1">
    <location>
        <begin position="101"/>
        <end position="110"/>
    </location>
</feature>
<dbReference type="Proteomes" id="UP000646548">
    <property type="component" value="Unassembled WGS sequence"/>
</dbReference>
<feature type="region of interest" description="Disordered" evidence="1">
    <location>
        <begin position="241"/>
        <end position="262"/>
    </location>
</feature>
<feature type="region of interest" description="Disordered" evidence="1">
    <location>
        <begin position="118"/>
        <end position="137"/>
    </location>
</feature>
<feature type="compositionally biased region" description="Polar residues" evidence="1">
    <location>
        <begin position="13"/>
        <end position="28"/>
    </location>
</feature>
<dbReference type="PANTHER" id="PTHR45960:SF3">
    <property type="entry name" value="GRB2-ASSOCIATED-BINDING PROTEIN 3"/>
    <property type="match status" value="1"/>
</dbReference>
<dbReference type="GO" id="GO:0007165">
    <property type="term" value="P:signal transduction"/>
    <property type="evidence" value="ECO:0007669"/>
    <property type="project" value="TreeGrafter"/>
</dbReference>
<dbReference type="GO" id="GO:0035591">
    <property type="term" value="F:signaling adaptor activity"/>
    <property type="evidence" value="ECO:0007669"/>
    <property type="project" value="TreeGrafter"/>
</dbReference>
<comment type="caution">
    <text evidence="2">The sequence shown here is derived from an EMBL/GenBank/DDBJ whole genome shotgun (WGS) entry which is preliminary data.</text>
</comment>
<accession>A0A834BQG4</accession>
<protein>
    <submittedName>
        <fullName evidence="2">GRB2-associated-binding protein 3</fullName>
    </submittedName>
</protein>
<gene>
    <name evidence="2" type="ORF">FQA47_004010</name>
</gene>
<dbReference type="InterPro" id="IPR046355">
    <property type="entry name" value="Gab1-4-like"/>
</dbReference>
<organism evidence="2 3">
    <name type="scientific">Oryzias melastigma</name>
    <name type="common">Marine medaka</name>
    <dbReference type="NCBI Taxonomy" id="30732"/>
    <lineage>
        <taxon>Eukaryota</taxon>
        <taxon>Metazoa</taxon>
        <taxon>Chordata</taxon>
        <taxon>Craniata</taxon>
        <taxon>Vertebrata</taxon>
        <taxon>Euteleostomi</taxon>
        <taxon>Actinopterygii</taxon>
        <taxon>Neopterygii</taxon>
        <taxon>Teleostei</taxon>
        <taxon>Neoteleostei</taxon>
        <taxon>Acanthomorphata</taxon>
        <taxon>Ovalentaria</taxon>
        <taxon>Atherinomorphae</taxon>
        <taxon>Beloniformes</taxon>
        <taxon>Adrianichthyidae</taxon>
        <taxon>Oryziinae</taxon>
        <taxon>Oryzias</taxon>
    </lineage>
</organism>
<evidence type="ECO:0000313" key="3">
    <source>
        <dbReference type="Proteomes" id="UP000646548"/>
    </source>
</evidence>